<feature type="domain" description="Core-binding (CB)" evidence="6">
    <location>
        <begin position="1"/>
        <end position="95"/>
    </location>
</feature>
<comment type="similarity">
    <text evidence="1">Belongs to the 'phage' integrase family.</text>
</comment>
<dbReference type="Proteomes" id="UP000287188">
    <property type="component" value="Unassembled WGS sequence"/>
</dbReference>
<dbReference type="PROSITE" id="PS51900">
    <property type="entry name" value="CB"/>
    <property type="match status" value="1"/>
</dbReference>
<evidence type="ECO:0000259" key="6">
    <source>
        <dbReference type="PROSITE" id="PS51900"/>
    </source>
</evidence>
<dbReference type="GO" id="GO:0015074">
    <property type="term" value="P:DNA integration"/>
    <property type="evidence" value="ECO:0007669"/>
    <property type="project" value="InterPro"/>
</dbReference>
<dbReference type="PROSITE" id="PS51898">
    <property type="entry name" value="TYR_RECOMBINASE"/>
    <property type="match status" value="1"/>
</dbReference>
<dbReference type="Pfam" id="PF00589">
    <property type="entry name" value="Phage_integrase"/>
    <property type="match status" value="1"/>
</dbReference>
<evidence type="ECO:0000256" key="1">
    <source>
        <dbReference type="ARBA" id="ARBA00008857"/>
    </source>
</evidence>
<dbReference type="InterPro" id="IPR044068">
    <property type="entry name" value="CB"/>
</dbReference>
<dbReference type="InterPro" id="IPR050090">
    <property type="entry name" value="Tyrosine_recombinase_XerCD"/>
</dbReference>
<dbReference type="InterPro" id="IPR010998">
    <property type="entry name" value="Integrase_recombinase_N"/>
</dbReference>
<dbReference type="CDD" id="cd00397">
    <property type="entry name" value="DNA_BRE_C"/>
    <property type="match status" value="1"/>
</dbReference>
<keyword evidence="3" id="KW-0233">DNA recombination</keyword>
<sequence>MRLDIALKDYVTAHEIDNCSEHTIREQRRLLLAFLAWLRSEHNVTDTDDLRVTHLRGWIAYLQKKPHKNHQDKGLKDSTVYQYGRILQTFCHWLEHEEIIEKPISTRFKLPKMEKQFIPTFTPDDVQKLLAACEAKYQHKPELNKALTARNRAMVSVMLDTGIRRSELAGLRLCDIDRELRLLVVHRKGNKWQQVPISRDGFKSLHEYLTKYRPHLSKIAGITKARKEDRVFLTAYGEPLTVGGVSCFFTNLQRKAGIDGKVVSPHNCRRYMATTQLAMGRSPLDVQRQMGHTTLNMTNRYASLTTEQLQRSHEEFSPLRAKGTNDFKHMGSGYWEE</sequence>
<protein>
    <submittedName>
        <fullName evidence="7">Tyrosine recombinase XerC</fullName>
    </submittedName>
</protein>
<keyword evidence="2 4" id="KW-0238">DNA-binding</keyword>
<evidence type="ECO:0000256" key="3">
    <source>
        <dbReference type="ARBA" id="ARBA00023172"/>
    </source>
</evidence>
<dbReference type="GO" id="GO:0006310">
    <property type="term" value="P:DNA recombination"/>
    <property type="evidence" value="ECO:0007669"/>
    <property type="project" value="UniProtKB-KW"/>
</dbReference>
<dbReference type="EMBL" id="BIFS01000001">
    <property type="protein sequence ID" value="GCE17944.1"/>
    <property type="molecule type" value="Genomic_DNA"/>
</dbReference>
<evidence type="ECO:0000259" key="5">
    <source>
        <dbReference type="PROSITE" id="PS51898"/>
    </source>
</evidence>
<evidence type="ECO:0000313" key="8">
    <source>
        <dbReference type="Proteomes" id="UP000287188"/>
    </source>
</evidence>
<dbReference type="SUPFAM" id="SSF56349">
    <property type="entry name" value="DNA breaking-rejoining enzymes"/>
    <property type="match status" value="1"/>
</dbReference>
<dbReference type="RefSeq" id="WP_126549549.1">
    <property type="nucleotide sequence ID" value="NZ_BIFS01000001.1"/>
</dbReference>
<dbReference type="OrthoDB" id="144173at2"/>
<comment type="caution">
    <text evidence="7">The sequence shown here is derived from an EMBL/GenBank/DDBJ whole genome shotgun (WGS) entry which is preliminary data.</text>
</comment>
<dbReference type="InterPro" id="IPR011010">
    <property type="entry name" value="DNA_brk_join_enz"/>
</dbReference>
<reference evidence="8" key="1">
    <citation type="submission" date="2018-12" db="EMBL/GenBank/DDBJ databases">
        <title>Tengunoibacter tsumagoiensis gen. nov., sp. nov., Dictyobacter kobayashii sp. nov., D. alpinus sp. nov., and D. joshuensis sp. nov. and description of Dictyobacteraceae fam. nov. within the order Ktedonobacterales isolated from Tengu-no-mugimeshi.</title>
        <authorList>
            <person name="Wang C.M."/>
            <person name="Zheng Y."/>
            <person name="Sakai Y."/>
            <person name="Toyoda A."/>
            <person name="Minakuchi Y."/>
            <person name="Abe K."/>
            <person name="Yokota A."/>
            <person name="Yabe S."/>
        </authorList>
    </citation>
    <scope>NUCLEOTIDE SEQUENCE [LARGE SCALE GENOMIC DNA]</scope>
    <source>
        <strain evidence="8">Uno11</strain>
    </source>
</reference>
<dbReference type="PANTHER" id="PTHR30349:SF41">
    <property type="entry name" value="INTEGRASE_RECOMBINASE PROTEIN MJ0367-RELATED"/>
    <property type="match status" value="1"/>
</dbReference>
<proteinExistence type="inferred from homology"/>
<dbReference type="Gene3D" id="1.10.150.130">
    <property type="match status" value="1"/>
</dbReference>
<organism evidence="7 8">
    <name type="scientific">Dictyobacter kobayashii</name>
    <dbReference type="NCBI Taxonomy" id="2014872"/>
    <lineage>
        <taxon>Bacteria</taxon>
        <taxon>Bacillati</taxon>
        <taxon>Chloroflexota</taxon>
        <taxon>Ktedonobacteria</taxon>
        <taxon>Ktedonobacterales</taxon>
        <taxon>Dictyobacteraceae</taxon>
        <taxon>Dictyobacter</taxon>
    </lineage>
</organism>
<dbReference type="Gene3D" id="1.10.443.10">
    <property type="entry name" value="Intergrase catalytic core"/>
    <property type="match status" value="1"/>
</dbReference>
<dbReference type="GO" id="GO:0003677">
    <property type="term" value="F:DNA binding"/>
    <property type="evidence" value="ECO:0007669"/>
    <property type="project" value="UniProtKB-UniRule"/>
</dbReference>
<dbReference type="InterPro" id="IPR013762">
    <property type="entry name" value="Integrase-like_cat_sf"/>
</dbReference>
<keyword evidence="8" id="KW-1185">Reference proteome</keyword>
<dbReference type="AlphaFoldDB" id="A0A402AFV3"/>
<evidence type="ECO:0000256" key="4">
    <source>
        <dbReference type="PROSITE-ProRule" id="PRU01248"/>
    </source>
</evidence>
<evidence type="ECO:0000256" key="2">
    <source>
        <dbReference type="ARBA" id="ARBA00023125"/>
    </source>
</evidence>
<dbReference type="InterPro" id="IPR002104">
    <property type="entry name" value="Integrase_catalytic"/>
</dbReference>
<accession>A0A402AFV3</accession>
<evidence type="ECO:0000313" key="7">
    <source>
        <dbReference type="EMBL" id="GCE17944.1"/>
    </source>
</evidence>
<feature type="domain" description="Tyr recombinase" evidence="5">
    <location>
        <begin position="116"/>
        <end position="314"/>
    </location>
</feature>
<dbReference type="PANTHER" id="PTHR30349">
    <property type="entry name" value="PHAGE INTEGRASE-RELATED"/>
    <property type="match status" value="1"/>
</dbReference>
<name>A0A402AFV3_9CHLR</name>
<gene>
    <name evidence="7" type="primary">xerC_1</name>
    <name evidence="7" type="ORF">KDK_17440</name>
</gene>